<evidence type="ECO:0000313" key="2">
    <source>
        <dbReference type="Proteomes" id="UP000499080"/>
    </source>
</evidence>
<dbReference type="AlphaFoldDB" id="A0A4Y2NAC1"/>
<organism evidence="1 2">
    <name type="scientific">Araneus ventricosus</name>
    <name type="common">Orbweaver spider</name>
    <name type="synonym">Epeira ventricosa</name>
    <dbReference type="NCBI Taxonomy" id="182803"/>
    <lineage>
        <taxon>Eukaryota</taxon>
        <taxon>Metazoa</taxon>
        <taxon>Ecdysozoa</taxon>
        <taxon>Arthropoda</taxon>
        <taxon>Chelicerata</taxon>
        <taxon>Arachnida</taxon>
        <taxon>Araneae</taxon>
        <taxon>Araneomorphae</taxon>
        <taxon>Entelegynae</taxon>
        <taxon>Araneoidea</taxon>
        <taxon>Araneidae</taxon>
        <taxon>Araneus</taxon>
    </lineage>
</organism>
<accession>A0A4Y2NAC1</accession>
<evidence type="ECO:0008006" key="3">
    <source>
        <dbReference type="Google" id="ProtNLM"/>
    </source>
</evidence>
<dbReference type="EMBL" id="BGPR01008763">
    <property type="protein sequence ID" value="GBN35893.1"/>
    <property type="molecule type" value="Genomic_DNA"/>
</dbReference>
<evidence type="ECO:0000313" key="1">
    <source>
        <dbReference type="EMBL" id="GBN35893.1"/>
    </source>
</evidence>
<protein>
    <recommendedName>
        <fullName evidence="3">Reverse transcriptase zinc-binding domain-containing protein</fullName>
    </recommendedName>
</protein>
<proteinExistence type="predicted"/>
<gene>
    <name evidence="1" type="ORF">AVEN_131877_1</name>
</gene>
<dbReference type="Proteomes" id="UP000499080">
    <property type="component" value="Unassembled WGS sequence"/>
</dbReference>
<name>A0A4Y2NAC1_ARAVE</name>
<comment type="caution">
    <text evidence="1">The sequence shown here is derived from an EMBL/GenBank/DDBJ whole genome shotgun (WGS) entry which is preliminary data.</text>
</comment>
<reference evidence="1 2" key="1">
    <citation type="journal article" date="2019" name="Sci. Rep.">
        <title>Orb-weaving spider Araneus ventricosus genome elucidates the spidroin gene catalogue.</title>
        <authorList>
            <person name="Kono N."/>
            <person name="Nakamura H."/>
            <person name="Ohtoshi R."/>
            <person name="Moran D.A.P."/>
            <person name="Shinohara A."/>
            <person name="Yoshida Y."/>
            <person name="Fujiwara M."/>
            <person name="Mori M."/>
            <person name="Tomita M."/>
            <person name="Arakawa K."/>
        </authorList>
    </citation>
    <scope>NUCLEOTIDE SEQUENCE [LARGE SCALE GENOMIC DNA]</scope>
</reference>
<sequence length="121" mass="14666">MEWQQRWDRSGEKGRFTYGILSQVTRSRCLFNSFDVQAVSNHGLSPQYLRRFNLRSCRCGEDERDDIHHHIFSCPLLGHLRRRIRPWDQILKVLSHPLLREEMRLILRTVYLNERSLFQEL</sequence>
<keyword evidence="2" id="KW-1185">Reference proteome</keyword>